<organism evidence="1">
    <name type="scientific">Podoviridae sp. ctZkC8</name>
    <dbReference type="NCBI Taxonomy" id="2825259"/>
    <lineage>
        <taxon>Viruses</taxon>
        <taxon>Duplodnaviria</taxon>
        <taxon>Heunggongvirae</taxon>
        <taxon>Uroviricota</taxon>
        <taxon>Caudoviricetes</taxon>
    </lineage>
</organism>
<accession>A0A8S5UBH1</accession>
<reference evidence="1" key="1">
    <citation type="journal article" date="2021" name="Proc. Natl. Acad. Sci. U.S.A.">
        <title>A Catalog of Tens of Thousands of Viruses from Human Metagenomes Reveals Hidden Associations with Chronic Diseases.</title>
        <authorList>
            <person name="Tisza M.J."/>
            <person name="Buck C.B."/>
        </authorList>
    </citation>
    <scope>NUCLEOTIDE SEQUENCE</scope>
    <source>
        <strain evidence="1">CtZkC8</strain>
    </source>
</reference>
<dbReference type="EMBL" id="BK016062">
    <property type="protein sequence ID" value="DAF91779.1"/>
    <property type="molecule type" value="Genomic_DNA"/>
</dbReference>
<evidence type="ECO:0000313" key="1">
    <source>
        <dbReference type="EMBL" id="DAF91779.1"/>
    </source>
</evidence>
<protein>
    <submittedName>
        <fullName evidence="1">Putative replisome organizer protein</fullName>
    </submittedName>
</protein>
<name>A0A8S5UBH1_9CAUD</name>
<proteinExistence type="predicted"/>
<sequence length="190" mass="22652">MIIELNTKLLDYPDKLNLNQLVFLSMVLDKNQKANNQDVRKIVSLISDDEISYLIEQGLITSIERGNSITYQESEKLTAYIEPDRSYFDQFYDMYPVYVVRPDGEKVYLRTNKNKCRNLYNSYVSKSYTKAEHINKCLVKELEKKTKLGKIGYMKTMWRWLQDHQWEEIEEEMLSEQQEQNTETYGTELI</sequence>